<organism evidence="9 10">
    <name type="scientific">Thamnocephalis sphaerospora</name>
    <dbReference type="NCBI Taxonomy" id="78915"/>
    <lineage>
        <taxon>Eukaryota</taxon>
        <taxon>Fungi</taxon>
        <taxon>Fungi incertae sedis</taxon>
        <taxon>Zoopagomycota</taxon>
        <taxon>Zoopagomycotina</taxon>
        <taxon>Zoopagomycetes</taxon>
        <taxon>Zoopagales</taxon>
        <taxon>Sigmoideomycetaceae</taxon>
        <taxon>Thamnocephalis</taxon>
    </lineage>
</organism>
<dbReference type="AlphaFoldDB" id="A0A4P9XTR1"/>
<dbReference type="PANTHER" id="PTHR13019">
    <property type="entry name" value="GOLGI APPARATUS MEMBRANE PROTEIN TVP23"/>
    <property type="match status" value="1"/>
</dbReference>
<dbReference type="InterPro" id="IPR008564">
    <property type="entry name" value="TVP23-like"/>
</dbReference>
<keyword evidence="5 8" id="KW-0812">Transmembrane</keyword>
<reference evidence="10" key="1">
    <citation type="journal article" date="2018" name="Nat. Microbiol.">
        <title>Leveraging single-cell genomics to expand the fungal tree of life.</title>
        <authorList>
            <person name="Ahrendt S.R."/>
            <person name="Quandt C.A."/>
            <person name="Ciobanu D."/>
            <person name="Clum A."/>
            <person name="Salamov A."/>
            <person name="Andreopoulos B."/>
            <person name="Cheng J.F."/>
            <person name="Woyke T."/>
            <person name="Pelin A."/>
            <person name="Henrissat B."/>
            <person name="Reynolds N.K."/>
            <person name="Benny G.L."/>
            <person name="Smith M.E."/>
            <person name="James T.Y."/>
            <person name="Grigoriev I.V."/>
        </authorList>
    </citation>
    <scope>NUCLEOTIDE SEQUENCE [LARGE SCALE GENOMIC DNA]</scope>
    <source>
        <strain evidence="10">RSA 1356</strain>
    </source>
</reference>
<keyword evidence="7 8" id="KW-0472">Membrane</keyword>
<dbReference type="GO" id="GO:0009306">
    <property type="term" value="P:protein secretion"/>
    <property type="evidence" value="ECO:0007669"/>
    <property type="project" value="TreeGrafter"/>
</dbReference>
<evidence type="ECO:0000256" key="1">
    <source>
        <dbReference type="ARBA" id="ARBA00003246"/>
    </source>
</evidence>
<feature type="non-terminal residue" evidence="9">
    <location>
        <position position="1"/>
    </location>
</feature>
<evidence type="ECO:0000256" key="7">
    <source>
        <dbReference type="ARBA" id="ARBA00023136"/>
    </source>
</evidence>
<keyword evidence="8" id="KW-0333">Golgi apparatus</keyword>
<dbReference type="STRING" id="78915.A0A4P9XTR1"/>
<feature type="transmembrane region" description="Helical" evidence="8">
    <location>
        <begin position="116"/>
        <end position="136"/>
    </location>
</feature>
<dbReference type="OrthoDB" id="2151161at2759"/>
<keyword evidence="10" id="KW-1185">Reference proteome</keyword>
<evidence type="ECO:0000256" key="6">
    <source>
        <dbReference type="ARBA" id="ARBA00022989"/>
    </source>
</evidence>
<comment type="subcellular location">
    <subcellularLocation>
        <location evidence="8">Golgi apparatus membrane</location>
        <topology evidence="8">Multi-pass membrane protein</topology>
    </subcellularLocation>
    <subcellularLocation>
        <location evidence="2">Membrane</location>
        <topology evidence="2">Multi-pass membrane protein</topology>
    </subcellularLocation>
</comment>
<evidence type="ECO:0000313" key="9">
    <source>
        <dbReference type="EMBL" id="RKP09546.1"/>
    </source>
</evidence>
<protein>
    <recommendedName>
        <fullName evidence="4 8">Golgi apparatus membrane protein TVP23</fullName>
    </recommendedName>
</protein>
<evidence type="ECO:0000256" key="3">
    <source>
        <dbReference type="ARBA" id="ARBA00005467"/>
    </source>
</evidence>
<evidence type="ECO:0000256" key="8">
    <source>
        <dbReference type="RuleBase" id="RU361206"/>
    </source>
</evidence>
<comment type="similarity">
    <text evidence="3 8">Belongs to the TVP23 family.</text>
</comment>
<dbReference type="PANTHER" id="PTHR13019:SF7">
    <property type="entry name" value="GOLGI APPARATUS MEMBRANE PROTEIN TVP23"/>
    <property type="match status" value="1"/>
</dbReference>
<dbReference type="GO" id="GO:0016192">
    <property type="term" value="P:vesicle-mediated transport"/>
    <property type="evidence" value="ECO:0007669"/>
    <property type="project" value="TreeGrafter"/>
</dbReference>
<dbReference type="GO" id="GO:0000139">
    <property type="term" value="C:Golgi membrane"/>
    <property type="evidence" value="ECO:0007669"/>
    <property type="project" value="UniProtKB-SubCell"/>
</dbReference>
<comment type="function">
    <text evidence="1 8">Golgi membrane protein involved in vesicular trafficking.</text>
</comment>
<feature type="transmembrane region" description="Helical" evidence="8">
    <location>
        <begin position="91"/>
        <end position="110"/>
    </location>
</feature>
<feature type="transmembrane region" description="Helical" evidence="8">
    <location>
        <begin position="29"/>
        <end position="48"/>
    </location>
</feature>
<evidence type="ECO:0000256" key="2">
    <source>
        <dbReference type="ARBA" id="ARBA00004141"/>
    </source>
</evidence>
<evidence type="ECO:0000256" key="4">
    <source>
        <dbReference type="ARBA" id="ARBA00013603"/>
    </source>
</evidence>
<evidence type="ECO:0000256" key="5">
    <source>
        <dbReference type="ARBA" id="ARBA00022692"/>
    </source>
</evidence>
<evidence type="ECO:0000313" key="10">
    <source>
        <dbReference type="Proteomes" id="UP000271241"/>
    </source>
</evidence>
<dbReference type="EMBL" id="KZ992506">
    <property type="protein sequence ID" value="RKP09546.1"/>
    <property type="molecule type" value="Genomic_DNA"/>
</dbReference>
<dbReference type="Pfam" id="PF05832">
    <property type="entry name" value="DUF846"/>
    <property type="match status" value="1"/>
</dbReference>
<gene>
    <name evidence="9" type="ORF">THASP1DRAFT_14110</name>
</gene>
<keyword evidence="6 8" id="KW-1133">Transmembrane helix</keyword>
<proteinExistence type="inferred from homology"/>
<accession>A0A4P9XTR1</accession>
<name>A0A4P9XTR1_9FUNG</name>
<sequence>SHPVALLFHMAFRLAALAVYLFSGWFTDSFVLVFVICVLLLAFDFWTVKNVTGRLLVGLRWWNEVHDDGTSAWVFESRQPSQGANPIDVKLFWYTLYITPAIWGFFVLIAAIRFHWAWMLVPLVAVSLSVANLVGYQRCDKDARQRWGDWAGSVATSNGFFGSLVQRGVTSWLTRSRT</sequence>
<dbReference type="Proteomes" id="UP000271241">
    <property type="component" value="Unassembled WGS sequence"/>
</dbReference>